<evidence type="ECO:0000256" key="2">
    <source>
        <dbReference type="ARBA" id="ARBA00022771"/>
    </source>
</evidence>
<evidence type="ECO:0000259" key="6">
    <source>
        <dbReference type="PROSITE" id="PS50089"/>
    </source>
</evidence>
<dbReference type="OrthoDB" id="438726at2759"/>
<organism evidence="8">
    <name type="scientific">Lamprotornis superbus</name>
    <dbReference type="NCBI Taxonomy" id="245042"/>
    <lineage>
        <taxon>Eukaryota</taxon>
        <taxon>Metazoa</taxon>
        <taxon>Chordata</taxon>
        <taxon>Craniata</taxon>
        <taxon>Vertebrata</taxon>
        <taxon>Euteleostomi</taxon>
        <taxon>Archelosauria</taxon>
        <taxon>Archosauria</taxon>
        <taxon>Dinosauria</taxon>
        <taxon>Saurischia</taxon>
        <taxon>Theropoda</taxon>
        <taxon>Coelurosauria</taxon>
        <taxon>Aves</taxon>
        <taxon>Neognathae</taxon>
        <taxon>Neoaves</taxon>
        <taxon>Telluraves</taxon>
        <taxon>Australaves</taxon>
        <taxon>Passeriformes</taxon>
        <taxon>Sturnidae</taxon>
        <taxon>Lamprotornis</taxon>
    </lineage>
</organism>
<dbReference type="InterPro" id="IPR036034">
    <property type="entry name" value="PDZ_sf"/>
</dbReference>
<evidence type="ECO:0000259" key="7">
    <source>
        <dbReference type="PROSITE" id="PS50106"/>
    </source>
</evidence>
<dbReference type="CDD" id="cd06679">
    <property type="entry name" value="PDZ3_LNX1_2-like"/>
    <property type="match status" value="1"/>
</dbReference>
<evidence type="ECO:0000256" key="1">
    <source>
        <dbReference type="ARBA" id="ARBA00022723"/>
    </source>
</evidence>
<feature type="region of interest" description="Disordered" evidence="5">
    <location>
        <begin position="91"/>
        <end position="121"/>
    </location>
</feature>
<dbReference type="InterPro" id="IPR051342">
    <property type="entry name" value="PDZ_scaffold"/>
</dbReference>
<dbReference type="FunFam" id="2.30.42.10:FF:000081">
    <property type="entry name" value="Ligand of Numb protein X 2"/>
    <property type="match status" value="1"/>
</dbReference>
<keyword evidence="1" id="KW-0479">Metal-binding</keyword>
<dbReference type="SUPFAM" id="SSF50156">
    <property type="entry name" value="PDZ domain-like"/>
    <property type="match status" value="4"/>
</dbReference>
<dbReference type="AlphaFoldDB" id="A0A835TZ88"/>
<dbReference type="PANTHER" id="PTHR19964">
    <property type="entry name" value="MULTIPLE PDZ DOMAIN PROTEIN"/>
    <property type="match status" value="1"/>
</dbReference>
<accession>A0A835TZ88</accession>
<reference evidence="8" key="1">
    <citation type="submission" date="2020-10" db="EMBL/GenBank/DDBJ databases">
        <title>Feather gene expression reveals the developmental basis of iridescence in African starlings.</title>
        <authorList>
            <person name="Rubenstein D.R."/>
        </authorList>
    </citation>
    <scope>NUCLEOTIDE SEQUENCE</scope>
    <source>
        <strain evidence="8">SS15</strain>
        <tissue evidence="8">Liver</tissue>
    </source>
</reference>
<dbReference type="GO" id="GO:0004842">
    <property type="term" value="F:ubiquitin-protein transferase activity"/>
    <property type="evidence" value="ECO:0007669"/>
    <property type="project" value="TreeGrafter"/>
</dbReference>
<feature type="region of interest" description="Disordered" evidence="5">
    <location>
        <begin position="556"/>
        <end position="603"/>
    </location>
</feature>
<dbReference type="CDD" id="cd06677">
    <property type="entry name" value="PDZ1_LNX1_2-like"/>
    <property type="match status" value="1"/>
</dbReference>
<dbReference type="InterPro" id="IPR001478">
    <property type="entry name" value="PDZ"/>
</dbReference>
<comment type="caution">
    <text evidence="8">The sequence shown here is derived from an EMBL/GenBank/DDBJ whole genome shotgun (WGS) entry which is preliminary data.</text>
</comment>
<name>A0A835TZ88_9PASS</name>
<proteinExistence type="predicted"/>
<dbReference type="GO" id="GO:0008270">
    <property type="term" value="F:zinc ion binding"/>
    <property type="evidence" value="ECO:0007669"/>
    <property type="project" value="UniProtKB-KW"/>
</dbReference>
<feature type="non-terminal residue" evidence="8">
    <location>
        <position position="1"/>
    </location>
</feature>
<gene>
    <name evidence="9" type="ORF">IHE44_0003044</name>
    <name evidence="8" type="ORF">IHE44_010574</name>
</gene>
<dbReference type="SMART" id="SM00228">
    <property type="entry name" value="PDZ"/>
    <property type="match status" value="4"/>
</dbReference>
<feature type="domain" description="RING-type" evidence="6">
    <location>
        <begin position="189"/>
        <end position="227"/>
    </location>
</feature>
<dbReference type="PROSITE" id="PS50106">
    <property type="entry name" value="PDZ"/>
    <property type="match status" value="4"/>
</dbReference>
<feature type="compositionally biased region" description="Basic residues" evidence="5">
    <location>
        <begin position="580"/>
        <end position="596"/>
    </location>
</feature>
<evidence type="ECO:0000256" key="4">
    <source>
        <dbReference type="PROSITE-ProRule" id="PRU00175"/>
    </source>
</evidence>
<feature type="domain" description="PDZ" evidence="7">
    <location>
        <begin position="735"/>
        <end position="821"/>
    </location>
</feature>
<dbReference type="CDD" id="cd06680">
    <property type="entry name" value="PDZ4_LNX1_2-like"/>
    <property type="match status" value="1"/>
</dbReference>
<dbReference type="EMBL" id="JADDUC020000014">
    <property type="protein sequence ID" value="KAI1234671.1"/>
    <property type="molecule type" value="Genomic_DNA"/>
</dbReference>
<feature type="domain" description="PDZ" evidence="7">
    <location>
        <begin position="611"/>
        <end position="696"/>
    </location>
</feature>
<sequence length="1111" mass="121472">AAGCARPGEAAAEEEEEEEEEAVRGGQGWAGPGRAVPGGRVTPGRLRCLLLLSRRFRLSSPPGNLVEAPRSPPSQAGLELGFQRLFPPHPGGERALSCPRRPQSLDSLLKKPPPITNSSKHHHNPLPLGLWQSCCVTISSLLLAAMADPVTEENVSQVPELCCECGQAHPLLDNHLYNFQDEVDDELICHICLQPLLQPMDTPCGHTYCFKCLENFMQEYNFCPMDRKKLSFQQCHKSSLLVRNLLDKLIVLCPFKAECQQTMQRCELEAHLQNRCLGFKKYKSELQRKKNPISKGKEDPPAKGETNMPKDPEVPSGGSSLVAESSGAAVVSLGTAEPGLVNPAFEETEEDLPQRTSLVAETTTIEIHREDPEEELGMRIVGGKDTPLGNIVVQEVLRDSVIAADGRIAPGDHILEVNGVNISSVTHCQAVSFLRHPGPVLHLMVLQEKGFSNKAAQQDCSSTAREVIHVTLVKRDRSEPLGIKLIRKTDEAGIFILDLLEGGLAAKNGKLSRNDRVLSINGQDLRQGTPEAAAQIIQTTESRVNFVILRQPGVQLGEPVEDGSTSNSSSSSSSNGGSPVHHRRRPDQNHYRRKSNYQKDLPQGYVSHEKTVAIKKEPKESLGITIGGGRDNKNKLPIYVTSVQPIGCLFRDGRIKRGDVLLSINGIDLTHLNYYEAVSALKSNAASHSVTLKALEILSLNSPEPSLDIREQGFSWSPLWITWLGLPSYLHFCQDIVLSKGNLESWGFSIVGGFEESKGNQPFFIKTIVPGTPAFRDRKLKCGDEIVAVNGVPAIGMSNSELIPMLKEQRNKVTLTVVSWPGSLVSNSSGHTQATPDRETGTAPLLLLVHCHGRLLASFSWKTFYQQIWMLNSKRKVRRGTGWDQTALAQPDACLIFMFPVMRGRVQAGTGAPVLSGEISPPVLFMSLFQLEQNTNSWDQGKLKGSLAPGKVTSRRRLCPAWLQFKPTVQLKFRIKELKPRQESVPGTVNIDVDRERVIPTACPKRGARAGGKSCAAAGLAVEGGGGCRTIFTPSPFKVPSTSPKCPRNLNFVSKISFSPGHLSKTAPKNDPMAGNSEIVFASPQERSWTILKYSVAGKNPSTTLKPTSQQ</sequence>
<evidence type="ECO:0000256" key="5">
    <source>
        <dbReference type="SAM" id="MobiDB-lite"/>
    </source>
</evidence>
<reference evidence="9" key="3">
    <citation type="submission" date="2022-01" db="EMBL/GenBank/DDBJ databases">
        <authorList>
            <person name="Rubenstein D.R."/>
        </authorList>
    </citation>
    <scope>NUCLEOTIDE SEQUENCE</scope>
    <source>
        <strain evidence="9">SS15</strain>
        <tissue evidence="9">Liver</tissue>
    </source>
</reference>
<dbReference type="Pfam" id="PF00097">
    <property type="entry name" value="zf-C3HC4"/>
    <property type="match status" value="1"/>
</dbReference>
<evidence type="ECO:0000313" key="10">
    <source>
        <dbReference type="Proteomes" id="UP000618051"/>
    </source>
</evidence>
<dbReference type="CDD" id="cd16780">
    <property type="entry name" value="mRING-HC-C3HC3D_LNX2"/>
    <property type="match status" value="1"/>
</dbReference>
<evidence type="ECO:0000256" key="3">
    <source>
        <dbReference type="ARBA" id="ARBA00022833"/>
    </source>
</evidence>
<protein>
    <submittedName>
        <fullName evidence="8">Ligand of Numb protein X 2</fullName>
    </submittedName>
</protein>
<dbReference type="PANTHER" id="PTHR19964:SF41">
    <property type="entry name" value="LIGAND OF NUMB PROTEIN X 2-LIKE"/>
    <property type="match status" value="1"/>
</dbReference>
<feature type="domain" description="PDZ" evidence="7">
    <location>
        <begin position="364"/>
        <end position="449"/>
    </location>
</feature>
<dbReference type="SMART" id="SM00184">
    <property type="entry name" value="RING"/>
    <property type="match status" value="1"/>
</dbReference>
<dbReference type="Gene3D" id="2.30.42.10">
    <property type="match status" value="4"/>
</dbReference>
<dbReference type="InterPro" id="IPR017907">
    <property type="entry name" value="Znf_RING_CS"/>
</dbReference>
<dbReference type="Proteomes" id="UP000618051">
    <property type="component" value="Unassembled WGS sequence"/>
</dbReference>
<dbReference type="CDD" id="cd06678">
    <property type="entry name" value="PDZ2_LNX1_2-like"/>
    <property type="match status" value="1"/>
</dbReference>
<feature type="compositionally biased region" description="Low complexity" evidence="5">
    <location>
        <begin position="563"/>
        <end position="578"/>
    </location>
</feature>
<evidence type="ECO:0000313" key="8">
    <source>
        <dbReference type="EMBL" id="KAG0121624.1"/>
    </source>
</evidence>
<dbReference type="Gene3D" id="3.30.40.10">
    <property type="entry name" value="Zinc/RING finger domain, C3HC4 (zinc finger)"/>
    <property type="match status" value="1"/>
</dbReference>
<feature type="domain" description="PDZ" evidence="7">
    <location>
        <begin position="469"/>
        <end position="552"/>
    </location>
</feature>
<dbReference type="InterPro" id="IPR001841">
    <property type="entry name" value="Znf_RING"/>
</dbReference>
<keyword evidence="10" id="KW-1185">Reference proteome</keyword>
<feature type="compositionally biased region" description="Basic and acidic residues" evidence="5">
    <location>
        <begin position="295"/>
        <end position="313"/>
    </location>
</feature>
<dbReference type="EMBL" id="JADDUC010000046">
    <property type="protein sequence ID" value="KAG0121624.1"/>
    <property type="molecule type" value="Genomic_DNA"/>
</dbReference>
<dbReference type="InterPro" id="IPR013083">
    <property type="entry name" value="Znf_RING/FYVE/PHD"/>
</dbReference>
<reference evidence="9 10" key="2">
    <citation type="journal article" date="2021" name="J. Hered.">
        <title>Feather Gene Expression Elucidates the Developmental Basis of Plumage Iridescence in African Starlings.</title>
        <authorList>
            <person name="Rubenstein D.R."/>
            <person name="Corvelo A."/>
            <person name="MacManes M.D."/>
            <person name="Maia R."/>
            <person name="Narzisi G."/>
            <person name="Rousaki A."/>
            <person name="Vandenabeele P."/>
            <person name="Shawkey M.D."/>
            <person name="Solomon J."/>
        </authorList>
    </citation>
    <scope>NUCLEOTIDE SEQUENCE [LARGE SCALE GENOMIC DNA]</scope>
    <source>
        <strain evidence="9">SS15</strain>
    </source>
</reference>
<dbReference type="SUPFAM" id="SSF57850">
    <property type="entry name" value="RING/U-box"/>
    <property type="match status" value="1"/>
</dbReference>
<keyword evidence="3" id="KW-0862">Zinc</keyword>
<dbReference type="PROSITE" id="PS00518">
    <property type="entry name" value="ZF_RING_1"/>
    <property type="match status" value="1"/>
</dbReference>
<feature type="region of interest" description="Disordered" evidence="5">
    <location>
        <begin position="287"/>
        <end position="321"/>
    </location>
</feature>
<feature type="compositionally biased region" description="Acidic residues" evidence="5">
    <location>
        <begin position="11"/>
        <end position="21"/>
    </location>
</feature>
<keyword evidence="2 4" id="KW-0863">Zinc-finger</keyword>
<evidence type="ECO:0000313" key="9">
    <source>
        <dbReference type="EMBL" id="KAI1234671.1"/>
    </source>
</evidence>
<feature type="region of interest" description="Disordered" evidence="5">
    <location>
        <begin position="1"/>
        <end position="38"/>
    </location>
</feature>
<dbReference type="Pfam" id="PF00595">
    <property type="entry name" value="PDZ"/>
    <property type="match status" value="4"/>
</dbReference>
<dbReference type="PROSITE" id="PS50089">
    <property type="entry name" value="ZF_RING_2"/>
    <property type="match status" value="1"/>
</dbReference>
<dbReference type="InterPro" id="IPR018957">
    <property type="entry name" value="Znf_C3HC4_RING-type"/>
</dbReference>
<feature type="non-terminal residue" evidence="8">
    <location>
        <position position="1111"/>
    </location>
</feature>